<dbReference type="InterPro" id="IPR003593">
    <property type="entry name" value="AAA+_ATPase"/>
</dbReference>
<keyword evidence="2 4" id="KW-0067">ATP-binding</keyword>
<dbReference type="GO" id="GO:0051301">
    <property type="term" value="P:cell division"/>
    <property type="evidence" value="ECO:0007669"/>
    <property type="project" value="UniProtKB-KW"/>
</dbReference>
<reference evidence="5" key="1">
    <citation type="journal article" date="2019" name="Int. J. Syst. Evol. Microbiol.">
        <title>The Global Catalogue of Microorganisms (GCM) 10K type strain sequencing project: providing services to taxonomists for standard genome sequencing and annotation.</title>
        <authorList>
            <consortium name="The Broad Institute Genomics Platform"/>
            <consortium name="The Broad Institute Genome Sequencing Center for Infectious Disease"/>
            <person name="Wu L."/>
            <person name="Ma J."/>
        </authorList>
    </citation>
    <scope>NUCLEOTIDE SEQUENCE [LARGE SCALE GENOMIC DNA]</scope>
    <source>
        <strain evidence="5">KCTC 42587</strain>
    </source>
</reference>
<evidence type="ECO:0000259" key="3">
    <source>
        <dbReference type="PROSITE" id="PS50893"/>
    </source>
</evidence>
<dbReference type="InterPro" id="IPR015854">
    <property type="entry name" value="ABC_transpr_LolD-like"/>
</dbReference>
<proteinExistence type="predicted"/>
<dbReference type="PROSITE" id="PS00211">
    <property type="entry name" value="ABC_TRANSPORTER_1"/>
    <property type="match status" value="1"/>
</dbReference>
<dbReference type="EMBL" id="JBHULS010000006">
    <property type="protein sequence ID" value="MFD2552459.1"/>
    <property type="molecule type" value="Genomic_DNA"/>
</dbReference>
<dbReference type="SMART" id="SM00382">
    <property type="entry name" value="AAA"/>
    <property type="match status" value="1"/>
</dbReference>
<keyword evidence="4" id="KW-0131">Cell cycle</keyword>
<dbReference type="Gene3D" id="3.40.50.300">
    <property type="entry name" value="P-loop containing nucleotide triphosphate hydrolases"/>
    <property type="match status" value="1"/>
</dbReference>
<keyword evidence="5" id="KW-1185">Reference proteome</keyword>
<sequence length="226" mass="25482">MQHILHLKDASIFQGDNLILSDVNVEINKGDFVYLIGKTGTGKSSFMKTLYGDLPLTKGEGSIVDFNLRGLKEKDIPFLRRKLGIVFQDFKLLTDRTVNDNLLFVLKATGWKVKKDMETRISEVLDKVGMKTKGFKFPHELSGGEQQRVAIARALLNNPELILADEPTGNLDPQTSVEVMEVLREINKNGNTILMATHDYALLLKYPSKTLKCDDNQIYEVVQRKA</sequence>
<dbReference type="InterPro" id="IPR027417">
    <property type="entry name" value="P-loop_NTPase"/>
</dbReference>
<name>A0ABW5KVG4_9FLAO</name>
<dbReference type="RefSeq" id="WP_376894667.1">
    <property type="nucleotide sequence ID" value="NZ_JBHULS010000006.1"/>
</dbReference>
<protein>
    <submittedName>
        <fullName evidence="4">Cell division ATP-binding protein FtsE</fullName>
    </submittedName>
</protein>
<dbReference type="InterPro" id="IPR017871">
    <property type="entry name" value="ABC_transporter-like_CS"/>
</dbReference>
<comment type="caution">
    <text evidence="4">The sequence shown here is derived from an EMBL/GenBank/DDBJ whole genome shotgun (WGS) entry which is preliminary data.</text>
</comment>
<dbReference type="Proteomes" id="UP001597472">
    <property type="component" value="Unassembled WGS sequence"/>
</dbReference>
<accession>A0ABW5KVG4</accession>
<evidence type="ECO:0000313" key="4">
    <source>
        <dbReference type="EMBL" id="MFD2552459.1"/>
    </source>
</evidence>
<dbReference type="GO" id="GO:0005524">
    <property type="term" value="F:ATP binding"/>
    <property type="evidence" value="ECO:0007669"/>
    <property type="project" value="UniProtKB-KW"/>
</dbReference>
<evidence type="ECO:0000313" key="5">
    <source>
        <dbReference type="Proteomes" id="UP001597472"/>
    </source>
</evidence>
<organism evidence="4 5">
    <name type="scientific">Bizionia sediminis</name>
    <dbReference type="NCBI Taxonomy" id="1737064"/>
    <lineage>
        <taxon>Bacteria</taxon>
        <taxon>Pseudomonadati</taxon>
        <taxon>Bacteroidota</taxon>
        <taxon>Flavobacteriia</taxon>
        <taxon>Flavobacteriales</taxon>
        <taxon>Flavobacteriaceae</taxon>
        <taxon>Bizionia</taxon>
    </lineage>
</organism>
<dbReference type="InterPro" id="IPR003439">
    <property type="entry name" value="ABC_transporter-like_ATP-bd"/>
</dbReference>
<dbReference type="PANTHER" id="PTHR24220">
    <property type="entry name" value="IMPORT ATP-BINDING PROTEIN"/>
    <property type="match status" value="1"/>
</dbReference>
<keyword evidence="1" id="KW-0547">Nucleotide-binding</keyword>
<evidence type="ECO:0000256" key="2">
    <source>
        <dbReference type="ARBA" id="ARBA00022840"/>
    </source>
</evidence>
<evidence type="ECO:0000256" key="1">
    <source>
        <dbReference type="ARBA" id="ARBA00022741"/>
    </source>
</evidence>
<dbReference type="Pfam" id="PF00005">
    <property type="entry name" value="ABC_tran"/>
    <property type="match status" value="1"/>
</dbReference>
<dbReference type="PROSITE" id="PS50893">
    <property type="entry name" value="ABC_TRANSPORTER_2"/>
    <property type="match status" value="1"/>
</dbReference>
<gene>
    <name evidence="4" type="ORF">ACFSQP_11585</name>
</gene>
<dbReference type="SUPFAM" id="SSF52540">
    <property type="entry name" value="P-loop containing nucleoside triphosphate hydrolases"/>
    <property type="match status" value="1"/>
</dbReference>
<keyword evidence="4" id="KW-0132">Cell division</keyword>
<dbReference type="PANTHER" id="PTHR24220:SF470">
    <property type="entry name" value="CELL DIVISION ATP-BINDING PROTEIN FTSE"/>
    <property type="match status" value="1"/>
</dbReference>
<feature type="domain" description="ABC transporter" evidence="3">
    <location>
        <begin position="5"/>
        <end position="226"/>
    </location>
</feature>